<evidence type="ECO:0000313" key="7">
    <source>
        <dbReference type="EMBL" id="GAA3909653.1"/>
    </source>
</evidence>
<keyword evidence="4" id="KW-0281">Fimbrium</keyword>
<feature type="chain" id="PRO_5047357964" evidence="5">
    <location>
        <begin position="25"/>
        <end position="212"/>
    </location>
</feature>
<feature type="signal peptide" evidence="5">
    <location>
        <begin position="1"/>
        <end position="24"/>
    </location>
</feature>
<dbReference type="InterPro" id="IPR008966">
    <property type="entry name" value="Adhesion_dom_sf"/>
</dbReference>
<evidence type="ECO:0000256" key="5">
    <source>
        <dbReference type="SAM" id="SignalP"/>
    </source>
</evidence>
<accession>A0ABP7LXP2</accession>
<comment type="subcellular location">
    <subcellularLocation>
        <location evidence="1">Fimbrium</location>
    </subcellularLocation>
</comment>
<name>A0ABP7LXP2_9GAMM</name>
<organism evidence="7 8">
    <name type="scientific">Gibbsiella dentisursi</name>
    <dbReference type="NCBI Taxonomy" id="796890"/>
    <lineage>
        <taxon>Bacteria</taxon>
        <taxon>Pseudomonadati</taxon>
        <taxon>Pseudomonadota</taxon>
        <taxon>Gammaproteobacteria</taxon>
        <taxon>Enterobacterales</taxon>
        <taxon>Yersiniaceae</taxon>
        <taxon>Gibbsiella</taxon>
    </lineage>
</organism>
<sequence length="212" mass="21790">MLKFLAMIAGFLFCALYQAPVYSAAVARAATVTVSGTIADTTCSINSDNTDANGDMTVILPSINTAEAITSGVGTVGEPTEFSFTVSDCDPSGVWGTAATTTIGTNAATFYLTIDSNNASANGDYIQNSGTAEGIGISLKNETGNAITLGQAFTSNNKSVFEASNSEAVCKLLNTVGIKCGIALYAYYYNYGGSSISAGSVIATATYTINWE</sequence>
<dbReference type="PANTHER" id="PTHR33420">
    <property type="entry name" value="FIMBRIAL SUBUNIT ELFA-RELATED"/>
    <property type="match status" value="1"/>
</dbReference>
<evidence type="ECO:0000313" key="8">
    <source>
        <dbReference type="Proteomes" id="UP001499994"/>
    </source>
</evidence>
<evidence type="ECO:0000256" key="1">
    <source>
        <dbReference type="ARBA" id="ARBA00004561"/>
    </source>
</evidence>
<dbReference type="Pfam" id="PF00419">
    <property type="entry name" value="Fimbrial"/>
    <property type="match status" value="1"/>
</dbReference>
<dbReference type="PANTHER" id="PTHR33420:SF3">
    <property type="entry name" value="FIMBRIAL SUBUNIT ELFA"/>
    <property type="match status" value="1"/>
</dbReference>
<protein>
    <submittedName>
        <fullName evidence="7">Fimbrial protein</fullName>
    </submittedName>
</protein>
<dbReference type="RefSeq" id="WP_346082532.1">
    <property type="nucleotide sequence ID" value="NZ_BAABDG010000009.1"/>
</dbReference>
<evidence type="ECO:0000259" key="6">
    <source>
        <dbReference type="Pfam" id="PF00419"/>
    </source>
</evidence>
<evidence type="ECO:0000256" key="4">
    <source>
        <dbReference type="ARBA" id="ARBA00023263"/>
    </source>
</evidence>
<keyword evidence="3 5" id="KW-0732">Signal</keyword>
<dbReference type="InterPro" id="IPR036937">
    <property type="entry name" value="Adhesion_dom_fimbrial_sf"/>
</dbReference>
<evidence type="ECO:0000256" key="3">
    <source>
        <dbReference type="ARBA" id="ARBA00022729"/>
    </source>
</evidence>
<feature type="domain" description="Fimbrial-type adhesion" evidence="6">
    <location>
        <begin position="33"/>
        <end position="210"/>
    </location>
</feature>
<dbReference type="EMBL" id="BAABDG010000009">
    <property type="protein sequence ID" value="GAA3909653.1"/>
    <property type="molecule type" value="Genomic_DNA"/>
</dbReference>
<dbReference type="Gene3D" id="2.60.40.1090">
    <property type="entry name" value="Fimbrial-type adhesion domain"/>
    <property type="match status" value="1"/>
</dbReference>
<dbReference type="SUPFAM" id="SSF49401">
    <property type="entry name" value="Bacterial adhesins"/>
    <property type="match status" value="1"/>
</dbReference>
<reference evidence="8" key="1">
    <citation type="journal article" date="2019" name="Int. J. Syst. Evol. Microbiol.">
        <title>The Global Catalogue of Microorganisms (GCM) 10K type strain sequencing project: providing services to taxonomists for standard genome sequencing and annotation.</title>
        <authorList>
            <consortium name="The Broad Institute Genomics Platform"/>
            <consortium name="The Broad Institute Genome Sequencing Center for Infectious Disease"/>
            <person name="Wu L."/>
            <person name="Ma J."/>
        </authorList>
    </citation>
    <scope>NUCLEOTIDE SEQUENCE [LARGE SCALE GENOMIC DNA]</scope>
    <source>
        <strain evidence="8">JCM 17201</strain>
    </source>
</reference>
<evidence type="ECO:0000256" key="2">
    <source>
        <dbReference type="ARBA" id="ARBA00006671"/>
    </source>
</evidence>
<dbReference type="InterPro" id="IPR000259">
    <property type="entry name" value="Adhesion_dom_fimbrial"/>
</dbReference>
<comment type="similarity">
    <text evidence="2">Belongs to the fimbrial protein family.</text>
</comment>
<dbReference type="InterPro" id="IPR050263">
    <property type="entry name" value="Bact_Fimbrial_Adh_Pro"/>
</dbReference>
<proteinExistence type="inferred from homology"/>
<comment type="caution">
    <text evidence="7">The sequence shown here is derived from an EMBL/GenBank/DDBJ whole genome shotgun (WGS) entry which is preliminary data.</text>
</comment>
<keyword evidence="8" id="KW-1185">Reference proteome</keyword>
<gene>
    <name evidence="7" type="ORF">GCM10022405_38480</name>
</gene>
<dbReference type="Proteomes" id="UP001499994">
    <property type="component" value="Unassembled WGS sequence"/>
</dbReference>